<evidence type="ECO:0000256" key="5">
    <source>
        <dbReference type="ARBA" id="ARBA00022989"/>
    </source>
</evidence>
<feature type="chain" id="PRO_5040465582" description="ER membrane protein complex subunit 7 beta-sandwich domain-containing protein" evidence="9">
    <location>
        <begin position="26"/>
        <end position="311"/>
    </location>
</feature>
<keyword evidence="6 8" id="KW-0472">Membrane</keyword>
<dbReference type="Pfam" id="PF09430">
    <property type="entry name" value="EMC7_beta-sandw"/>
    <property type="match status" value="1"/>
</dbReference>
<sequence>MRWTHHSITAVTITILLSIAALSEAAVIEGRLLGVYYKDRLARGVSLKTRVLLNRGLYKTQIDTEGAFAFLDIPTGVYLLEVQSPDLAYSRVRITVSPDESVHASRVSVGDHWSDQHRSLPMPLTLKPRPRPIHYIPPESAKVVGWFGNPMILLSSFSVLMLLLMPRIVANLDDNALDALRSSYHLSCLPSLPHLPHPHLHPTSSGMPPTVLPSKTMYPSLPPYMVDGALDQYPSSFFRSPAMASSNMLLSASAAPSEPFLVNVDGLPNGSGSGSSSTVTMTASGQYPYGHNLHMPHHQHAPIPVQSKKQK</sequence>
<evidence type="ECO:0000313" key="12">
    <source>
        <dbReference type="Proteomes" id="UP000696485"/>
    </source>
</evidence>
<accession>A0A9P5SB13</accession>
<dbReference type="InterPro" id="IPR013784">
    <property type="entry name" value="Carb-bd-like_fold"/>
</dbReference>
<dbReference type="GO" id="GO:0072546">
    <property type="term" value="C:EMC complex"/>
    <property type="evidence" value="ECO:0007669"/>
    <property type="project" value="TreeGrafter"/>
</dbReference>
<protein>
    <recommendedName>
        <fullName evidence="10">ER membrane protein complex subunit 7 beta-sandwich domain-containing protein</fullName>
    </recommendedName>
</protein>
<keyword evidence="5 8" id="KW-1133">Transmembrane helix</keyword>
<evidence type="ECO:0000259" key="10">
    <source>
        <dbReference type="Pfam" id="PF09430"/>
    </source>
</evidence>
<gene>
    <name evidence="11" type="ORF">BG006_000725</name>
</gene>
<dbReference type="SUPFAM" id="SSF49452">
    <property type="entry name" value="Starch-binding domain-like"/>
    <property type="match status" value="1"/>
</dbReference>
<evidence type="ECO:0000256" key="8">
    <source>
        <dbReference type="SAM" id="Phobius"/>
    </source>
</evidence>
<evidence type="ECO:0000256" key="3">
    <source>
        <dbReference type="ARBA" id="ARBA00022692"/>
    </source>
</evidence>
<evidence type="ECO:0000256" key="4">
    <source>
        <dbReference type="ARBA" id="ARBA00022729"/>
    </source>
</evidence>
<dbReference type="GO" id="GO:0030246">
    <property type="term" value="F:carbohydrate binding"/>
    <property type="evidence" value="ECO:0007669"/>
    <property type="project" value="InterPro"/>
</dbReference>
<evidence type="ECO:0000256" key="7">
    <source>
        <dbReference type="SAM" id="MobiDB-lite"/>
    </source>
</evidence>
<comment type="subcellular location">
    <subcellularLocation>
        <location evidence="1">Membrane</location>
        <topology evidence="1">Single-pass membrane protein</topology>
    </subcellularLocation>
</comment>
<dbReference type="InterPro" id="IPR039163">
    <property type="entry name" value="EMC7"/>
</dbReference>
<comment type="similarity">
    <text evidence="2">Belongs to the EMC7 family.</text>
</comment>
<feature type="transmembrane region" description="Helical" evidence="8">
    <location>
        <begin position="143"/>
        <end position="164"/>
    </location>
</feature>
<feature type="region of interest" description="Disordered" evidence="7">
    <location>
        <begin position="271"/>
        <end position="311"/>
    </location>
</feature>
<dbReference type="Proteomes" id="UP000696485">
    <property type="component" value="Unassembled WGS sequence"/>
</dbReference>
<proteinExistence type="inferred from homology"/>
<dbReference type="PANTHER" id="PTHR13605:SF4">
    <property type="entry name" value="ER MEMBRANE PROTEIN COMPLEX SUBUNIT 7"/>
    <property type="match status" value="1"/>
</dbReference>
<evidence type="ECO:0000313" key="11">
    <source>
        <dbReference type="EMBL" id="KAF9324248.1"/>
    </source>
</evidence>
<feature type="domain" description="ER membrane protein complex subunit 7 beta-sandwich" evidence="10">
    <location>
        <begin position="47"/>
        <end position="154"/>
    </location>
</feature>
<comment type="caution">
    <text evidence="11">The sequence shown here is derived from an EMBL/GenBank/DDBJ whole genome shotgun (WGS) entry which is preliminary data.</text>
</comment>
<keyword evidence="4 9" id="KW-0732">Signal</keyword>
<dbReference type="EMBL" id="JAAAUY010001123">
    <property type="protein sequence ID" value="KAF9324248.1"/>
    <property type="molecule type" value="Genomic_DNA"/>
</dbReference>
<organism evidence="11 12">
    <name type="scientific">Podila minutissima</name>
    <dbReference type="NCBI Taxonomy" id="64525"/>
    <lineage>
        <taxon>Eukaryota</taxon>
        <taxon>Fungi</taxon>
        <taxon>Fungi incertae sedis</taxon>
        <taxon>Mucoromycota</taxon>
        <taxon>Mortierellomycotina</taxon>
        <taxon>Mortierellomycetes</taxon>
        <taxon>Mortierellales</taxon>
        <taxon>Mortierellaceae</taxon>
        <taxon>Podila</taxon>
    </lineage>
</organism>
<evidence type="ECO:0000256" key="6">
    <source>
        <dbReference type="ARBA" id="ARBA00023136"/>
    </source>
</evidence>
<dbReference type="AlphaFoldDB" id="A0A9P5SB13"/>
<evidence type="ECO:0000256" key="1">
    <source>
        <dbReference type="ARBA" id="ARBA00004167"/>
    </source>
</evidence>
<keyword evidence="12" id="KW-1185">Reference proteome</keyword>
<keyword evidence="3 8" id="KW-0812">Transmembrane</keyword>
<reference evidence="11" key="1">
    <citation type="journal article" date="2020" name="Fungal Divers.">
        <title>Resolving the Mortierellaceae phylogeny through synthesis of multi-gene phylogenetics and phylogenomics.</title>
        <authorList>
            <person name="Vandepol N."/>
            <person name="Liber J."/>
            <person name="Desiro A."/>
            <person name="Na H."/>
            <person name="Kennedy M."/>
            <person name="Barry K."/>
            <person name="Grigoriev I.V."/>
            <person name="Miller A.N."/>
            <person name="O'Donnell K."/>
            <person name="Stajich J.E."/>
            <person name="Bonito G."/>
        </authorList>
    </citation>
    <scope>NUCLEOTIDE SEQUENCE</scope>
    <source>
        <strain evidence="11">NVP1</strain>
    </source>
</reference>
<dbReference type="InterPro" id="IPR019008">
    <property type="entry name" value="Beta_sandwich_EMC7"/>
</dbReference>
<evidence type="ECO:0000256" key="9">
    <source>
        <dbReference type="SAM" id="SignalP"/>
    </source>
</evidence>
<name>A0A9P5SB13_9FUNG</name>
<dbReference type="PANTHER" id="PTHR13605">
    <property type="entry name" value="ER MEMBRANE PROTEIN COMPLEX SUBUNIT 7"/>
    <property type="match status" value="1"/>
</dbReference>
<feature type="signal peptide" evidence="9">
    <location>
        <begin position="1"/>
        <end position="25"/>
    </location>
</feature>
<evidence type="ECO:0000256" key="2">
    <source>
        <dbReference type="ARBA" id="ARBA00008880"/>
    </source>
</evidence>